<proteinExistence type="predicted"/>
<evidence type="ECO:0000256" key="1">
    <source>
        <dbReference type="SAM" id="MobiDB-lite"/>
    </source>
</evidence>
<name>A0A1E5UQQ0_9POAL</name>
<dbReference type="EMBL" id="LWDX02067813">
    <property type="protein sequence ID" value="OEL15138.1"/>
    <property type="molecule type" value="Genomic_DNA"/>
</dbReference>
<accession>A0A1E5UQQ0</accession>
<feature type="region of interest" description="Disordered" evidence="1">
    <location>
        <begin position="1"/>
        <end position="58"/>
    </location>
</feature>
<sequence>LLLARVDHNERAPQPPFRHLPRLHRPRPPLRPLLHHGVAVPGRSDPAPHGRSGGCQRQHRGSATIAMIYIRARGLSCFIGLALLLRATRS</sequence>
<protein>
    <submittedName>
        <fullName evidence="2">Uncharacterized protein</fullName>
    </submittedName>
</protein>
<reference evidence="2 3" key="1">
    <citation type="submission" date="2016-09" db="EMBL/GenBank/DDBJ databases">
        <title>The draft genome of Dichanthelium oligosanthes: A C3 panicoid grass species.</title>
        <authorList>
            <person name="Studer A.J."/>
            <person name="Schnable J.C."/>
            <person name="Brutnell T.P."/>
        </authorList>
    </citation>
    <scope>NUCLEOTIDE SEQUENCE [LARGE SCALE GENOMIC DNA]</scope>
    <source>
        <strain evidence="3">cv. Kellogg 1175</strain>
        <tissue evidence="2">Leaf</tissue>
    </source>
</reference>
<evidence type="ECO:0000313" key="3">
    <source>
        <dbReference type="Proteomes" id="UP000095767"/>
    </source>
</evidence>
<keyword evidence="3" id="KW-1185">Reference proteome</keyword>
<dbReference type="Proteomes" id="UP000095767">
    <property type="component" value="Unassembled WGS sequence"/>
</dbReference>
<feature type="compositionally biased region" description="Basic and acidic residues" evidence="1">
    <location>
        <begin position="1"/>
        <end position="11"/>
    </location>
</feature>
<gene>
    <name evidence="2" type="ORF">BAE44_0023844</name>
</gene>
<comment type="caution">
    <text evidence="2">The sequence shown here is derived from an EMBL/GenBank/DDBJ whole genome shotgun (WGS) entry which is preliminary data.</text>
</comment>
<feature type="compositionally biased region" description="Basic residues" evidence="1">
    <location>
        <begin position="19"/>
        <end position="28"/>
    </location>
</feature>
<evidence type="ECO:0000313" key="2">
    <source>
        <dbReference type="EMBL" id="OEL15138.1"/>
    </source>
</evidence>
<dbReference type="AlphaFoldDB" id="A0A1E5UQQ0"/>
<feature type="non-terminal residue" evidence="2">
    <location>
        <position position="1"/>
    </location>
</feature>
<organism evidence="2 3">
    <name type="scientific">Dichanthelium oligosanthes</name>
    <dbReference type="NCBI Taxonomy" id="888268"/>
    <lineage>
        <taxon>Eukaryota</taxon>
        <taxon>Viridiplantae</taxon>
        <taxon>Streptophyta</taxon>
        <taxon>Embryophyta</taxon>
        <taxon>Tracheophyta</taxon>
        <taxon>Spermatophyta</taxon>
        <taxon>Magnoliopsida</taxon>
        <taxon>Liliopsida</taxon>
        <taxon>Poales</taxon>
        <taxon>Poaceae</taxon>
        <taxon>PACMAD clade</taxon>
        <taxon>Panicoideae</taxon>
        <taxon>Panicodae</taxon>
        <taxon>Paniceae</taxon>
        <taxon>Dichantheliinae</taxon>
        <taxon>Dichanthelium</taxon>
    </lineage>
</organism>